<dbReference type="AlphaFoldDB" id="A0A916YNQ2"/>
<dbReference type="EMBL" id="BMKK01000003">
    <property type="protein sequence ID" value="GGD53470.1"/>
    <property type="molecule type" value="Genomic_DNA"/>
</dbReference>
<name>A0A916YNQ2_9BACT</name>
<evidence type="ECO:0000313" key="2">
    <source>
        <dbReference type="Proteomes" id="UP000609064"/>
    </source>
</evidence>
<comment type="caution">
    <text evidence="1">The sequence shown here is derived from an EMBL/GenBank/DDBJ whole genome shotgun (WGS) entry which is preliminary data.</text>
</comment>
<keyword evidence="2" id="KW-1185">Reference proteome</keyword>
<proteinExistence type="predicted"/>
<gene>
    <name evidence="1" type="ORF">GCM10011514_17010</name>
</gene>
<reference evidence="1" key="1">
    <citation type="journal article" date="2014" name="Int. J. Syst. Evol. Microbiol.">
        <title>Complete genome sequence of Corynebacterium casei LMG S-19264T (=DSM 44701T), isolated from a smear-ripened cheese.</title>
        <authorList>
            <consortium name="US DOE Joint Genome Institute (JGI-PGF)"/>
            <person name="Walter F."/>
            <person name="Albersmeier A."/>
            <person name="Kalinowski J."/>
            <person name="Ruckert C."/>
        </authorList>
    </citation>
    <scope>NUCLEOTIDE SEQUENCE</scope>
    <source>
        <strain evidence="1">CGMCC 1.15958</strain>
    </source>
</reference>
<evidence type="ECO:0000313" key="1">
    <source>
        <dbReference type="EMBL" id="GGD53470.1"/>
    </source>
</evidence>
<accession>A0A916YNQ2</accession>
<dbReference type="Proteomes" id="UP000609064">
    <property type="component" value="Unassembled WGS sequence"/>
</dbReference>
<sequence>MYMKVVFFISRWDEEKRAFFLNERKYDTYQDAEQDILQKAPLGRYQIEKVFVKTGD</sequence>
<protein>
    <submittedName>
        <fullName evidence="1">Uncharacterized protein</fullName>
    </submittedName>
</protein>
<organism evidence="1 2">
    <name type="scientific">Emticicia aquatilis</name>
    <dbReference type="NCBI Taxonomy" id="1537369"/>
    <lineage>
        <taxon>Bacteria</taxon>
        <taxon>Pseudomonadati</taxon>
        <taxon>Bacteroidota</taxon>
        <taxon>Cytophagia</taxon>
        <taxon>Cytophagales</taxon>
        <taxon>Leadbetterellaceae</taxon>
        <taxon>Emticicia</taxon>
    </lineage>
</organism>
<reference evidence="1" key="2">
    <citation type="submission" date="2020-09" db="EMBL/GenBank/DDBJ databases">
        <authorList>
            <person name="Sun Q."/>
            <person name="Zhou Y."/>
        </authorList>
    </citation>
    <scope>NUCLEOTIDE SEQUENCE</scope>
    <source>
        <strain evidence="1">CGMCC 1.15958</strain>
    </source>
</reference>